<keyword evidence="1" id="KW-1185">Reference proteome</keyword>
<reference evidence="2" key="1">
    <citation type="submission" date="2016-11" db="UniProtKB">
        <authorList>
            <consortium name="WormBaseParasite"/>
        </authorList>
    </citation>
    <scope>IDENTIFICATION</scope>
</reference>
<accession>A0A1I7WBG8</accession>
<evidence type="ECO:0000313" key="2">
    <source>
        <dbReference type="WBParaSite" id="Hba_02051"/>
    </source>
</evidence>
<protein>
    <submittedName>
        <fullName evidence="2">Uncharacterized protein</fullName>
    </submittedName>
</protein>
<evidence type="ECO:0000313" key="1">
    <source>
        <dbReference type="Proteomes" id="UP000095283"/>
    </source>
</evidence>
<dbReference type="Proteomes" id="UP000095283">
    <property type="component" value="Unplaced"/>
</dbReference>
<dbReference type="AlphaFoldDB" id="A0A1I7WBG8"/>
<sequence length="179" mass="21038">MILLDYNRNTIVVLTFEKQCIACNLGFFLKFFVAYISAQKILAFHPISRDRSHICKYLGLKPFNSVHYIYPRKISLETFKVYEWGDTYNQTWNEHNYVQINYPFFCHILKSINVYLLRKALFLPYGLSGEGAKIFMNDGCAELTLVVFHGASVFYLNCAKNIDLEDRYINKIFHEQNFG</sequence>
<name>A0A1I7WBG8_HETBA</name>
<organism evidence="1 2">
    <name type="scientific">Heterorhabditis bacteriophora</name>
    <name type="common">Entomopathogenic nematode worm</name>
    <dbReference type="NCBI Taxonomy" id="37862"/>
    <lineage>
        <taxon>Eukaryota</taxon>
        <taxon>Metazoa</taxon>
        <taxon>Ecdysozoa</taxon>
        <taxon>Nematoda</taxon>
        <taxon>Chromadorea</taxon>
        <taxon>Rhabditida</taxon>
        <taxon>Rhabditina</taxon>
        <taxon>Rhabditomorpha</taxon>
        <taxon>Strongyloidea</taxon>
        <taxon>Heterorhabditidae</taxon>
        <taxon>Heterorhabditis</taxon>
    </lineage>
</organism>
<proteinExistence type="predicted"/>
<dbReference type="WBParaSite" id="Hba_02051">
    <property type="protein sequence ID" value="Hba_02051"/>
    <property type="gene ID" value="Hba_02051"/>
</dbReference>